<evidence type="ECO:0000256" key="5">
    <source>
        <dbReference type="ARBA" id="ARBA00022840"/>
    </source>
</evidence>
<dbReference type="GO" id="GO:0005524">
    <property type="term" value="F:ATP binding"/>
    <property type="evidence" value="ECO:0007669"/>
    <property type="project" value="UniProtKB-KW"/>
</dbReference>
<dbReference type="InterPro" id="IPR003593">
    <property type="entry name" value="AAA+_ATPase"/>
</dbReference>
<feature type="compositionally biased region" description="Polar residues" evidence="9">
    <location>
        <begin position="934"/>
        <end position="947"/>
    </location>
</feature>
<dbReference type="SMART" id="SM00382">
    <property type="entry name" value="AAA"/>
    <property type="match status" value="1"/>
</dbReference>
<evidence type="ECO:0000259" key="11">
    <source>
        <dbReference type="PROSITE" id="PS50893"/>
    </source>
</evidence>
<dbReference type="Gene3D" id="1.20.1560.10">
    <property type="entry name" value="ABC transporter type 1, transmembrane domain"/>
    <property type="match status" value="1"/>
</dbReference>
<dbReference type="AlphaFoldDB" id="A0A9W4STJ1"/>
<feature type="transmembrane region" description="Helical" evidence="10">
    <location>
        <begin position="574"/>
        <end position="592"/>
    </location>
</feature>
<feature type="domain" description="ABC transporter" evidence="11">
    <location>
        <begin position="634"/>
        <end position="868"/>
    </location>
</feature>
<dbReference type="OrthoDB" id="6500128at2759"/>
<evidence type="ECO:0000256" key="7">
    <source>
        <dbReference type="ARBA" id="ARBA00023136"/>
    </source>
</evidence>
<dbReference type="Pfam" id="PF00664">
    <property type="entry name" value="ABC_membrane"/>
    <property type="match status" value="1"/>
</dbReference>
<evidence type="ECO:0000256" key="9">
    <source>
        <dbReference type="SAM" id="MobiDB-lite"/>
    </source>
</evidence>
<feature type="transmembrane region" description="Helical" evidence="10">
    <location>
        <begin position="315"/>
        <end position="335"/>
    </location>
</feature>
<dbReference type="InterPro" id="IPR003439">
    <property type="entry name" value="ABC_transporter-like_ATP-bd"/>
</dbReference>
<feature type="region of interest" description="Disordered" evidence="9">
    <location>
        <begin position="917"/>
        <end position="981"/>
    </location>
</feature>
<dbReference type="PROSITE" id="PS00211">
    <property type="entry name" value="ABC_TRANSPORTER_1"/>
    <property type="match status" value="1"/>
</dbReference>
<evidence type="ECO:0000256" key="4">
    <source>
        <dbReference type="ARBA" id="ARBA00022741"/>
    </source>
</evidence>
<feature type="transmembrane region" description="Helical" evidence="10">
    <location>
        <begin position="31"/>
        <end position="50"/>
    </location>
</feature>
<keyword evidence="2" id="KW-0813">Transport</keyword>
<feature type="transmembrane region" description="Helical" evidence="10">
    <location>
        <begin position="94"/>
        <end position="114"/>
    </location>
</feature>
<evidence type="ECO:0000256" key="1">
    <source>
        <dbReference type="ARBA" id="ARBA00004141"/>
    </source>
</evidence>
<feature type="transmembrane region" description="Helical" evidence="10">
    <location>
        <begin position="455"/>
        <end position="475"/>
    </location>
</feature>
<keyword evidence="5" id="KW-0067">ATP-binding</keyword>
<feature type="transmembrane region" description="Helical" evidence="10">
    <location>
        <begin position="157"/>
        <end position="180"/>
    </location>
</feature>
<comment type="caution">
    <text evidence="13">The sequence shown here is derived from an EMBL/GenBank/DDBJ whole genome shotgun (WGS) entry which is preliminary data.</text>
</comment>
<feature type="transmembrane region" description="Helical" evidence="10">
    <location>
        <begin position="355"/>
        <end position="378"/>
    </location>
</feature>
<keyword evidence="4" id="KW-0547">Nucleotide-binding</keyword>
<dbReference type="PANTHER" id="PTHR24221">
    <property type="entry name" value="ATP-BINDING CASSETTE SUB-FAMILY B"/>
    <property type="match status" value="1"/>
</dbReference>
<protein>
    <submittedName>
        <fullName evidence="13">17605_t:CDS:1</fullName>
    </submittedName>
</protein>
<feature type="compositionally biased region" description="Acidic residues" evidence="9">
    <location>
        <begin position="968"/>
        <end position="981"/>
    </location>
</feature>
<dbReference type="InterPro" id="IPR017871">
    <property type="entry name" value="ABC_transporter-like_CS"/>
</dbReference>
<evidence type="ECO:0000313" key="14">
    <source>
        <dbReference type="Proteomes" id="UP001153678"/>
    </source>
</evidence>
<keyword evidence="6 10" id="KW-1133">Transmembrane helix</keyword>
<dbReference type="PROSITE" id="PS50929">
    <property type="entry name" value="ABC_TM1F"/>
    <property type="match status" value="1"/>
</dbReference>
<dbReference type="PANTHER" id="PTHR24221:SF654">
    <property type="entry name" value="ATP-BINDING CASSETTE SUB-FAMILY B MEMBER 6"/>
    <property type="match status" value="1"/>
</dbReference>
<feature type="transmembrane region" description="Helical" evidence="10">
    <location>
        <begin position="200"/>
        <end position="224"/>
    </location>
</feature>
<dbReference type="InterPro" id="IPR036640">
    <property type="entry name" value="ABC1_TM_sf"/>
</dbReference>
<evidence type="ECO:0000256" key="10">
    <source>
        <dbReference type="SAM" id="Phobius"/>
    </source>
</evidence>
<keyword evidence="3 10" id="KW-0812">Transmembrane</keyword>
<dbReference type="Pfam" id="PF00005">
    <property type="entry name" value="ABC_tran"/>
    <property type="match status" value="1"/>
</dbReference>
<dbReference type="FunFam" id="3.40.50.300:FF:000186">
    <property type="entry name" value="ATP-binding cassette sub-family B member 7, mitochondrial"/>
    <property type="match status" value="1"/>
</dbReference>
<feature type="transmembrane region" description="Helical" evidence="10">
    <location>
        <begin position="126"/>
        <end position="145"/>
    </location>
</feature>
<dbReference type="PROSITE" id="PS50893">
    <property type="entry name" value="ABC_TRANSPORTER_2"/>
    <property type="match status" value="1"/>
</dbReference>
<dbReference type="CDD" id="cd03253">
    <property type="entry name" value="ABCC_ATM1_transporter"/>
    <property type="match status" value="1"/>
</dbReference>
<proteinExistence type="inferred from homology"/>
<reference evidence="13" key="1">
    <citation type="submission" date="2022-08" db="EMBL/GenBank/DDBJ databases">
        <authorList>
            <person name="Kallberg Y."/>
            <person name="Tangrot J."/>
            <person name="Rosling A."/>
        </authorList>
    </citation>
    <scope>NUCLEOTIDE SEQUENCE</scope>
    <source>
        <strain evidence="13">Wild A</strain>
    </source>
</reference>
<dbReference type="GO" id="GO:0016887">
    <property type="term" value="F:ATP hydrolysis activity"/>
    <property type="evidence" value="ECO:0007669"/>
    <property type="project" value="InterPro"/>
</dbReference>
<feature type="domain" description="ABC transmembrane type-1" evidence="12">
    <location>
        <begin position="317"/>
        <end position="600"/>
    </location>
</feature>
<evidence type="ECO:0000256" key="2">
    <source>
        <dbReference type="ARBA" id="ARBA00022448"/>
    </source>
</evidence>
<dbReference type="CDD" id="cd18581">
    <property type="entry name" value="ABC_6TM_ABCB6"/>
    <property type="match status" value="1"/>
</dbReference>
<dbReference type="SUPFAM" id="SSF52540">
    <property type="entry name" value="P-loop containing nucleoside triphosphate hydrolases"/>
    <property type="match status" value="1"/>
</dbReference>
<evidence type="ECO:0000313" key="13">
    <source>
        <dbReference type="EMBL" id="CAI2178602.1"/>
    </source>
</evidence>
<dbReference type="SUPFAM" id="SSF90123">
    <property type="entry name" value="ABC transporter transmembrane region"/>
    <property type="match status" value="1"/>
</dbReference>
<comment type="subcellular location">
    <subcellularLocation>
        <location evidence="1">Membrane</location>
        <topology evidence="1">Multi-pass membrane protein</topology>
    </subcellularLocation>
</comment>
<dbReference type="GO" id="GO:0005774">
    <property type="term" value="C:vacuolar membrane"/>
    <property type="evidence" value="ECO:0007669"/>
    <property type="project" value="TreeGrafter"/>
</dbReference>
<keyword evidence="14" id="KW-1185">Reference proteome</keyword>
<dbReference type="EMBL" id="CAMKVN010001888">
    <property type="protein sequence ID" value="CAI2178602.1"/>
    <property type="molecule type" value="Genomic_DNA"/>
</dbReference>
<keyword evidence="7 10" id="KW-0472">Membrane</keyword>
<name>A0A9W4STJ1_9GLOM</name>
<dbReference type="InterPro" id="IPR011527">
    <property type="entry name" value="ABC1_TM_dom"/>
</dbReference>
<dbReference type="GO" id="GO:0015439">
    <property type="term" value="F:ABC-type heme transporter activity"/>
    <property type="evidence" value="ECO:0007669"/>
    <property type="project" value="TreeGrafter"/>
</dbReference>
<evidence type="ECO:0000256" key="3">
    <source>
        <dbReference type="ARBA" id="ARBA00022692"/>
    </source>
</evidence>
<feature type="compositionally biased region" description="Acidic residues" evidence="9">
    <location>
        <begin position="948"/>
        <end position="957"/>
    </location>
</feature>
<dbReference type="InterPro" id="IPR039421">
    <property type="entry name" value="Type_1_exporter"/>
</dbReference>
<accession>A0A9W4STJ1</accession>
<dbReference type="GO" id="GO:0020037">
    <property type="term" value="F:heme binding"/>
    <property type="evidence" value="ECO:0007669"/>
    <property type="project" value="TreeGrafter"/>
</dbReference>
<dbReference type="InterPro" id="IPR027417">
    <property type="entry name" value="P-loop_NTPase"/>
</dbReference>
<gene>
    <name evidence="13" type="ORF">FWILDA_LOCUS8668</name>
</gene>
<comment type="similarity">
    <text evidence="8">Belongs to the ABC transporter superfamily. ABCB family. Heavy Metal importer (TC 3.A.1.210) subfamily.</text>
</comment>
<evidence type="ECO:0000256" key="8">
    <source>
        <dbReference type="ARBA" id="ARBA00024363"/>
    </source>
</evidence>
<dbReference type="Proteomes" id="UP001153678">
    <property type="component" value="Unassembled WGS sequence"/>
</dbReference>
<evidence type="ECO:0000259" key="12">
    <source>
        <dbReference type="PROSITE" id="PS50929"/>
    </source>
</evidence>
<sequence length="981" mass="111781">MVNTIISEQPRFCPPIIEHNGRITSCGLHTLIASILLIYMVVFGSIRWAYLRKKPKRDNSYFIHDEGEDDQEINHTRPKYIGYPDSLKSIVNTIHVLVGILAILNVLHIMFIFAEKERVETSIPSYLITTALLRLVAWISNYSFLVCERNEDRRWSYFTQGYWYLAFIISNFELYNRLIYITNPRGDDDQSDWAQSWTLMSIYLIQYVINLVLVLCAVTLTFLWRRSNEARGYTGLHFHSNNYISVDDDTTINEDIDTPSADVESPLLTPKLQNPISMADDPKYAPPKKIGEFLSKSKKLLPFLWPSHDIKLQTLILICILLLFAGRIVNVLLPYQNKVLVEGLKRGDFVWKEILFFVGLRFLQGNVGLLSTLQNFLWIPVGQFTTREISVKMFEHLLNLSLRFHLNRKTGEILRVQDRGVSSIVSILSSVLFDVIPTLVDIAIAVVYFTYAFDIFFGMIVFMTMSLYLVSTIIMTEWRTKYRRLTNLLDNAMEGKAVDSLLNYETVKLYAAEPFEVKQYSDAIRSYQLADQKSNVTLYILNTTQNVVIQLGLLAGCLLCASRVRRGEMSVGDFIMYLTYIIQLYGPLNWFGNYYRVIQKNFVDMEKMLDLLQELPEVKDLPHAESLNVQKGEVVFDNVSFHYDPRVPTLRNISFTIPSGSTVALVGPSGGGKSTILRLLFRFYDVQGGRILVDGQDIRHVRQRDLRSCIGIVPQDTVLFNDTIRYNIRYGKIGATDKQVEEAAEAAQIHDIILGFPEGYDTKVGERGLRLSGGEKQRVAIARTLLKNPQIVLLDEATSALDTRTERHIQKSLRRMTVNRTTLIIAHRLSTIVHADQILVLQGGEIVERGSHLELMHKEGVYHKLWNKQLKHHEKMKRDAENKRLAASASTTATSVAATAGVNNIVNKFKREEEEGEESSLNLSIAEQHDNVIASPSTTLRRGSSSFVEEEGADGDDERQTTTAHESSDDEGEEIEVDEVQ</sequence>
<organism evidence="13 14">
    <name type="scientific">Funneliformis geosporum</name>
    <dbReference type="NCBI Taxonomy" id="1117311"/>
    <lineage>
        <taxon>Eukaryota</taxon>
        <taxon>Fungi</taxon>
        <taxon>Fungi incertae sedis</taxon>
        <taxon>Mucoromycota</taxon>
        <taxon>Glomeromycotina</taxon>
        <taxon>Glomeromycetes</taxon>
        <taxon>Glomerales</taxon>
        <taxon>Glomeraceae</taxon>
        <taxon>Funneliformis</taxon>
    </lineage>
</organism>
<dbReference type="Gene3D" id="3.40.50.300">
    <property type="entry name" value="P-loop containing nucleotide triphosphate hydrolases"/>
    <property type="match status" value="1"/>
</dbReference>
<evidence type="ECO:0000256" key="6">
    <source>
        <dbReference type="ARBA" id="ARBA00022989"/>
    </source>
</evidence>
<feature type="transmembrane region" description="Helical" evidence="10">
    <location>
        <begin position="424"/>
        <end position="449"/>
    </location>
</feature>